<dbReference type="GO" id="GO:0140662">
    <property type="term" value="F:ATP-dependent protein folding chaperone"/>
    <property type="evidence" value="ECO:0007669"/>
    <property type="project" value="InterPro"/>
</dbReference>
<name>A0AAE0HDV0_9PEZI</name>
<dbReference type="GO" id="GO:0005524">
    <property type="term" value="F:ATP binding"/>
    <property type="evidence" value="ECO:0007669"/>
    <property type="project" value="UniProtKB-KW"/>
</dbReference>
<protein>
    <recommendedName>
        <fullName evidence="5">Actin-like ATPase domain-containing protein</fullName>
    </recommendedName>
</protein>
<dbReference type="PANTHER" id="PTHR14187">
    <property type="entry name" value="ALPHA KINASE/ELONGATION FACTOR 2 KINASE"/>
    <property type="match status" value="1"/>
</dbReference>
<dbReference type="CDD" id="cd10170">
    <property type="entry name" value="ASKHA_NBD_HSP70"/>
    <property type="match status" value="1"/>
</dbReference>
<organism evidence="3 4">
    <name type="scientific">Chaetomium fimeti</name>
    <dbReference type="NCBI Taxonomy" id="1854472"/>
    <lineage>
        <taxon>Eukaryota</taxon>
        <taxon>Fungi</taxon>
        <taxon>Dikarya</taxon>
        <taxon>Ascomycota</taxon>
        <taxon>Pezizomycotina</taxon>
        <taxon>Sordariomycetes</taxon>
        <taxon>Sordariomycetidae</taxon>
        <taxon>Sordariales</taxon>
        <taxon>Chaetomiaceae</taxon>
        <taxon>Chaetomium</taxon>
    </lineage>
</organism>
<reference evidence="3" key="1">
    <citation type="journal article" date="2023" name="Mol. Phylogenet. Evol.">
        <title>Genome-scale phylogeny and comparative genomics of the fungal order Sordariales.</title>
        <authorList>
            <person name="Hensen N."/>
            <person name="Bonometti L."/>
            <person name="Westerberg I."/>
            <person name="Brannstrom I.O."/>
            <person name="Guillou S."/>
            <person name="Cros-Aarteil S."/>
            <person name="Calhoun S."/>
            <person name="Haridas S."/>
            <person name="Kuo A."/>
            <person name="Mondo S."/>
            <person name="Pangilinan J."/>
            <person name="Riley R."/>
            <person name="LaButti K."/>
            <person name="Andreopoulos B."/>
            <person name="Lipzen A."/>
            <person name="Chen C."/>
            <person name="Yan M."/>
            <person name="Daum C."/>
            <person name="Ng V."/>
            <person name="Clum A."/>
            <person name="Steindorff A."/>
            <person name="Ohm R.A."/>
            <person name="Martin F."/>
            <person name="Silar P."/>
            <person name="Natvig D.O."/>
            <person name="Lalanne C."/>
            <person name="Gautier V."/>
            <person name="Ament-Velasquez S.L."/>
            <person name="Kruys A."/>
            <person name="Hutchinson M.I."/>
            <person name="Powell A.J."/>
            <person name="Barry K."/>
            <person name="Miller A.N."/>
            <person name="Grigoriev I.V."/>
            <person name="Debuchy R."/>
            <person name="Gladieux P."/>
            <person name="Hiltunen Thoren M."/>
            <person name="Johannesson H."/>
        </authorList>
    </citation>
    <scope>NUCLEOTIDE SEQUENCE</scope>
    <source>
        <strain evidence="3">CBS 168.71</strain>
    </source>
</reference>
<gene>
    <name evidence="3" type="ORF">B0H64DRAFT_463570</name>
</gene>
<dbReference type="AlphaFoldDB" id="A0AAE0HDV0"/>
<dbReference type="RefSeq" id="XP_062658096.1">
    <property type="nucleotide sequence ID" value="XM_062807605.1"/>
</dbReference>
<dbReference type="InterPro" id="IPR043129">
    <property type="entry name" value="ATPase_NBD"/>
</dbReference>
<dbReference type="Gene3D" id="3.30.420.40">
    <property type="match status" value="1"/>
</dbReference>
<dbReference type="PANTHER" id="PTHR14187:SF5">
    <property type="entry name" value="HEAT SHOCK 70 KDA PROTEIN 12A"/>
    <property type="match status" value="1"/>
</dbReference>
<feature type="non-terminal residue" evidence="3">
    <location>
        <position position="1"/>
    </location>
</feature>
<dbReference type="EMBL" id="JAUEPN010000005">
    <property type="protein sequence ID" value="KAK3294582.1"/>
    <property type="molecule type" value="Genomic_DNA"/>
</dbReference>
<dbReference type="InterPro" id="IPR013126">
    <property type="entry name" value="Hsp_70_fam"/>
</dbReference>
<sequence>DNTISIGIDFGTTYSGVAFTWSKKVDNIEVLASWDSELPSNCDEDKTPTAISLSRKGKVSWGYNIPFGEEHAKWFKLLLIDDQDLPDEVRCSTKIYEARAYLKKYNITTVEAIAQYLRHLWNHAVQRISDTVSRNLVQYSRFQIVMTLPAIWPEYARCRMRDAAKQAGMLATRAAGETELLFISEPEAAALATLADMDGRSDIKAGDTFVVADCGGGTADIISYEVVSISPMVVKECVQGQGSLCGAVFVDEGFAEILERKFGSKMWSKMSAETRHRLFHDEWENGIKSAFDGREKIWKLMVPYECLNPRSLMLDGFLPRITLTTKDVRGAFDPVLDKIHLMVDEQVAAVHAIKGKGPKYVILVGGFGRSAYLLATLKEHLGRGIEVLQSRGSKPWTAICRGAVIYAATLNGVSAFPVQVQARVSRLNCGIKQMSYWSKSKHIQADKVWNEPRQTWMADNQMQWFLKIGDEISTTKPVRYAFALDYEPGEAATMAHTKILCTDTAGQVSDRWDASMRVLCTIKWDSEIAVSSLRTFTNCLGKVYHSLDFEVEMTCAGGSLDFAVYHDGKRQGSKNVVVDYESSRSSHIF</sequence>
<evidence type="ECO:0000256" key="2">
    <source>
        <dbReference type="ARBA" id="ARBA00022840"/>
    </source>
</evidence>
<dbReference type="SUPFAM" id="SSF53067">
    <property type="entry name" value="Actin-like ATPase domain"/>
    <property type="match status" value="2"/>
</dbReference>
<keyword evidence="2" id="KW-0067">ATP-binding</keyword>
<evidence type="ECO:0000256" key="1">
    <source>
        <dbReference type="ARBA" id="ARBA00022741"/>
    </source>
</evidence>
<proteinExistence type="predicted"/>
<dbReference type="Pfam" id="PF00012">
    <property type="entry name" value="HSP70"/>
    <property type="match status" value="1"/>
</dbReference>
<evidence type="ECO:0000313" key="4">
    <source>
        <dbReference type="Proteomes" id="UP001278766"/>
    </source>
</evidence>
<accession>A0AAE0HDV0</accession>
<evidence type="ECO:0000313" key="3">
    <source>
        <dbReference type="EMBL" id="KAK3294582.1"/>
    </source>
</evidence>
<dbReference type="GeneID" id="87844553"/>
<evidence type="ECO:0008006" key="5">
    <source>
        <dbReference type="Google" id="ProtNLM"/>
    </source>
</evidence>
<reference evidence="3" key="2">
    <citation type="submission" date="2023-06" db="EMBL/GenBank/DDBJ databases">
        <authorList>
            <consortium name="Lawrence Berkeley National Laboratory"/>
            <person name="Haridas S."/>
            <person name="Hensen N."/>
            <person name="Bonometti L."/>
            <person name="Westerberg I."/>
            <person name="Brannstrom I.O."/>
            <person name="Guillou S."/>
            <person name="Cros-Aarteil S."/>
            <person name="Calhoun S."/>
            <person name="Kuo A."/>
            <person name="Mondo S."/>
            <person name="Pangilinan J."/>
            <person name="Riley R."/>
            <person name="Labutti K."/>
            <person name="Andreopoulos B."/>
            <person name="Lipzen A."/>
            <person name="Chen C."/>
            <person name="Yanf M."/>
            <person name="Daum C."/>
            <person name="Ng V."/>
            <person name="Clum A."/>
            <person name="Steindorff A."/>
            <person name="Ohm R."/>
            <person name="Martin F."/>
            <person name="Silar P."/>
            <person name="Natvig D."/>
            <person name="Lalanne C."/>
            <person name="Gautier V."/>
            <person name="Ament-Velasquez S.L."/>
            <person name="Kruys A."/>
            <person name="Hutchinson M.I."/>
            <person name="Powell A.J."/>
            <person name="Barry K."/>
            <person name="Miller A.N."/>
            <person name="Grigoriev I.V."/>
            <person name="Debuchy R."/>
            <person name="Gladieux P."/>
            <person name="Thoren M.H."/>
            <person name="Johannesson H."/>
        </authorList>
    </citation>
    <scope>NUCLEOTIDE SEQUENCE</scope>
    <source>
        <strain evidence="3">CBS 168.71</strain>
    </source>
</reference>
<comment type="caution">
    <text evidence="3">The sequence shown here is derived from an EMBL/GenBank/DDBJ whole genome shotgun (WGS) entry which is preliminary data.</text>
</comment>
<dbReference type="PRINTS" id="PR00301">
    <property type="entry name" value="HEATSHOCK70"/>
</dbReference>
<keyword evidence="1" id="KW-0547">Nucleotide-binding</keyword>
<dbReference type="Proteomes" id="UP001278766">
    <property type="component" value="Unassembled WGS sequence"/>
</dbReference>
<keyword evidence="4" id="KW-1185">Reference proteome</keyword>